<reference evidence="2 3" key="1">
    <citation type="submission" date="2020-01" db="EMBL/GenBank/DDBJ databases">
        <authorList>
            <consortium name="DOE Joint Genome Institute"/>
            <person name="Haridas S."/>
            <person name="Albert R."/>
            <person name="Binder M."/>
            <person name="Bloem J."/>
            <person name="Labutti K."/>
            <person name="Salamov A."/>
            <person name="Andreopoulos B."/>
            <person name="Baker S.E."/>
            <person name="Barry K."/>
            <person name="Bills G."/>
            <person name="Bluhm B.H."/>
            <person name="Cannon C."/>
            <person name="Castanera R."/>
            <person name="Culley D.E."/>
            <person name="Daum C."/>
            <person name="Ezra D."/>
            <person name="Gonzalez J.B."/>
            <person name="Henrissat B."/>
            <person name="Kuo A."/>
            <person name="Liang C."/>
            <person name="Lipzen A."/>
            <person name="Lutzoni F."/>
            <person name="Magnuson J."/>
            <person name="Mondo S."/>
            <person name="Nolan M."/>
            <person name="Ohm R."/>
            <person name="Pangilinan J."/>
            <person name="Park H.-J.H."/>
            <person name="Ramirez L."/>
            <person name="Alfaro M."/>
            <person name="Sun H."/>
            <person name="Tritt A."/>
            <person name="Yoshinaga Y."/>
            <person name="Zwiers L.-H.L."/>
            <person name="Turgeon B.G."/>
            <person name="Goodwin S.B."/>
            <person name="Spatafora J.W."/>
            <person name="Crous P.W."/>
            <person name="Grigoriev I.V."/>
        </authorList>
    </citation>
    <scope>NUCLEOTIDE SEQUENCE [LARGE SCALE GENOMIC DNA]</scope>
    <source>
        <strain evidence="2 3">CBS 611.86</strain>
    </source>
</reference>
<comment type="caution">
    <text evidence="2">The sequence shown here is derived from an EMBL/GenBank/DDBJ whole genome shotgun (WGS) entry which is preliminary data.</text>
</comment>
<keyword evidence="3" id="KW-1185">Reference proteome</keyword>
<dbReference type="Proteomes" id="UP000481861">
    <property type="component" value="Unassembled WGS sequence"/>
</dbReference>
<evidence type="ECO:0000256" key="1">
    <source>
        <dbReference type="SAM" id="MobiDB-lite"/>
    </source>
</evidence>
<evidence type="ECO:0000313" key="3">
    <source>
        <dbReference type="Proteomes" id="UP000481861"/>
    </source>
</evidence>
<sequence>MSGSKSMPTTPSKGERQTMSDGTPGSAHDRGRDLDSTTSDATGEASPNPRSPNPAATSSGTSPTAGDSQALVFETGTTPVSPRRPLNPGLYAPDPANPAPEPATTVADVVYRLMHPDQSLYSEDGTTVTLTIIWAVLVAGPERFGLTTPPDGRHSLDEADYLHHYGRFYGLSPQIWEWLTGGEDTLTLPASHFA</sequence>
<dbReference type="AlphaFoldDB" id="A0A7C8IGK3"/>
<name>A0A7C8IGK3_9PLEO</name>
<feature type="region of interest" description="Disordered" evidence="1">
    <location>
        <begin position="1"/>
        <end position="102"/>
    </location>
</feature>
<protein>
    <submittedName>
        <fullName evidence="2">Uncharacterized protein</fullName>
    </submittedName>
</protein>
<dbReference type="OrthoDB" id="3744681at2759"/>
<proteinExistence type="predicted"/>
<evidence type="ECO:0000313" key="2">
    <source>
        <dbReference type="EMBL" id="KAF2876152.1"/>
    </source>
</evidence>
<accession>A0A7C8IGK3</accession>
<gene>
    <name evidence="2" type="ORF">BDV95DRAFT_590327</name>
</gene>
<dbReference type="EMBL" id="JAADJZ010000003">
    <property type="protein sequence ID" value="KAF2876152.1"/>
    <property type="molecule type" value="Genomic_DNA"/>
</dbReference>
<feature type="compositionally biased region" description="Low complexity" evidence="1">
    <location>
        <begin position="45"/>
        <end position="59"/>
    </location>
</feature>
<feature type="compositionally biased region" description="Polar residues" evidence="1">
    <location>
        <begin position="1"/>
        <end position="12"/>
    </location>
</feature>
<organism evidence="2 3">
    <name type="scientific">Massariosphaeria phaeospora</name>
    <dbReference type="NCBI Taxonomy" id="100035"/>
    <lineage>
        <taxon>Eukaryota</taxon>
        <taxon>Fungi</taxon>
        <taxon>Dikarya</taxon>
        <taxon>Ascomycota</taxon>
        <taxon>Pezizomycotina</taxon>
        <taxon>Dothideomycetes</taxon>
        <taxon>Pleosporomycetidae</taxon>
        <taxon>Pleosporales</taxon>
        <taxon>Pleosporales incertae sedis</taxon>
        <taxon>Massariosphaeria</taxon>
    </lineage>
</organism>